<protein>
    <submittedName>
        <fullName evidence="1">Uncharacterized protein</fullName>
    </submittedName>
</protein>
<evidence type="ECO:0000313" key="2">
    <source>
        <dbReference type="Proteomes" id="UP000460558"/>
    </source>
</evidence>
<accession>A0ABW9NVA7</accession>
<dbReference type="Proteomes" id="UP000460558">
    <property type="component" value="Unassembled WGS sequence"/>
</dbReference>
<name>A0ABW9NVA7_9ACTN</name>
<feature type="non-terminal residue" evidence="1">
    <location>
        <position position="65"/>
    </location>
</feature>
<reference evidence="1 2" key="1">
    <citation type="submission" date="2019-06" db="EMBL/GenBank/DDBJ databases">
        <title>Comparative genomics and metabolomics analyses of clavulanic acid producing Streptomyces species provides insight into specialized metabolism and evolution of beta-lactam biosynthetic gene clusters.</title>
        <authorList>
            <person name="Moore M.A."/>
            <person name="Cruz-Morales P."/>
            <person name="Barona Gomez F."/>
            <person name="Kapil T."/>
        </authorList>
    </citation>
    <scope>NUCLEOTIDE SEQUENCE [LARGE SCALE GENOMIC DNA]</scope>
    <source>
        <strain evidence="1 2">T-272</strain>
    </source>
</reference>
<gene>
    <name evidence="1" type="ORF">FFZ77_16835</name>
</gene>
<dbReference type="EMBL" id="VDEQ01000181">
    <property type="protein sequence ID" value="MQS37231.1"/>
    <property type="molecule type" value="Genomic_DNA"/>
</dbReference>
<evidence type="ECO:0000313" key="1">
    <source>
        <dbReference type="EMBL" id="MQS37231.1"/>
    </source>
</evidence>
<sequence>MTETAETPIDAALLGTVRTTGTVTPLTGERIAVENDDRLHIHDARTFLTGATTPLRTLPLPPHSA</sequence>
<keyword evidence="2" id="KW-1185">Reference proteome</keyword>
<organism evidence="1 2">
    <name type="scientific">Streptomyces katsurahamanus</name>
    <dbReference type="NCBI Taxonomy" id="2577098"/>
    <lineage>
        <taxon>Bacteria</taxon>
        <taxon>Bacillati</taxon>
        <taxon>Actinomycetota</taxon>
        <taxon>Actinomycetes</taxon>
        <taxon>Kitasatosporales</taxon>
        <taxon>Streptomycetaceae</taxon>
        <taxon>Streptomyces</taxon>
    </lineage>
</organism>
<dbReference type="RefSeq" id="WP_153484131.1">
    <property type="nucleotide sequence ID" value="NZ_VDEQ01000181.1"/>
</dbReference>
<comment type="caution">
    <text evidence="1">The sequence shown here is derived from an EMBL/GenBank/DDBJ whole genome shotgun (WGS) entry which is preliminary data.</text>
</comment>
<proteinExistence type="predicted"/>